<dbReference type="Pfam" id="PF01757">
    <property type="entry name" value="Acyl_transf_3"/>
    <property type="match status" value="1"/>
</dbReference>
<evidence type="ECO:0000256" key="3">
    <source>
        <dbReference type="ARBA" id="ARBA00022475"/>
    </source>
</evidence>
<feature type="transmembrane region" description="Helical" evidence="7">
    <location>
        <begin position="136"/>
        <end position="159"/>
    </location>
</feature>
<comment type="subcellular location">
    <subcellularLocation>
        <location evidence="1">Cell membrane</location>
        <topology evidence="1">Multi-pass membrane protein</topology>
    </subcellularLocation>
</comment>
<keyword evidence="6 7" id="KW-0472">Membrane</keyword>
<protein>
    <submittedName>
        <fullName evidence="9">Acyltransferase family</fullName>
    </submittedName>
</protein>
<reference evidence="9 10" key="1">
    <citation type="submission" date="2015-03" db="EMBL/GenBank/DDBJ databases">
        <authorList>
            <person name="Murphy D."/>
        </authorList>
    </citation>
    <scope>NUCLEOTIDE SEQUENCE [LARGE SCALE GENOMIC DNA]</scope>
    <source>
        <strain evidence="9 10">68/02</strain>
    </source>
</reference>
<evidence type="ECO:0000256" key="5">
    <source>
        <dbReference type="ARBA" id="ARBA00022989"/>
    </source>
</evidence>
<feature type="transmembrane region" description="Helical" evidence="7">
    <location>
        <begin position="171"/>
        <end position="194"/>
    </location>
</feature>
<feature type="transmembrane region" description="Helical" evidence="7">
    <location>
        <begin position="292"/>
        <end position="315"/>
    </location>
</feature>
<evidence type="ECO:0000313" key="10">
    <source>
        <dbReference type="Proteomes" id="UP000042054"/>
    </source>
</evidence>
<keyword evidence="5 7" id="KW-1133">Transmembrane helix</keyword>
<evidence type="ECO:0000259" key="8">
    <source>
        <dbReference type="Pfam" id="PF01757"/>
    </source>
</evidence>
<proteinExistence type="inferred from homology"/>
<evidence type="ECO:0000256" key="1">
    <source>
        <dbReference type="ARBA" id="ARBA00004651"/>
    </source>
</evidence>
<evidence type="ECO:0000313" key="9">
    <source>
        <dbReference type="EMBL" id="CQI88278.1"/>
    </source>
</evidence>
<feature type="transmembrane region" description="Helical" evidence="7">
    <location>
        <begin position="51"/>
        <end position="73"/>
    </location>
</feature>
<evidence type="ECO:0000256" key="6">
    <source>
        <dbReference type="ARBA" id="ARBA00023136"/>
    </source>
</evidence>
<dbReference type="InterPro" id="IPR002656">
    <property type="entry name" value="Acyl_transf_3_dom"/>
</dbReference>
<name>A0A0U1HP94_YERRO</name>
<dbReference type="GO" id="GO:0016413">
    <property type="term" value="F:O-acetyltransferase activity"/>
    <property type="evidence" value="ECO:0007669"/>
    <property type="project" value="TreeGrafter"/>
</dbReference>
<dbReference type="EMBL" id="CTKE01000003">
    <property type="protein sequence ID" value="CQI88278.1"/>
    <property type="molecule type" value="Genomic_DNA"/>
</dbReference>
<accession>A0A0U1HP94</accession>
<evidence type="ECO:0000256" key="4">
    <source>
        <dbReference type="ARBA" id="ARBA00022692"/>
    </source>
</evidence>
<dbReference type="AlphaFoldDB" id="A0A0U1HP94"/>
<dbReference type="PANTHER" id="PTHR40074">
    <property type="entry name" value="O-ACETYLTRANSFERASE WECH"/>
    <property type="match status" value="1"/>
</dbReference>
<sequence length="330" mass="37920">MLFTKKETNYIKGIAIILMLMHHLFAFPDRIPHDANIINSLPFIGANVDSYLANFGKICVAIFLFISGYGFAFKNKINFNYSIEKLKKLYFSFWLVFIIFIPIGFVFINNDWSDSTPLKLAKNILGITSNYNGEWWFIRLYVIYVLALPLIARLNYLVLLAIAPLSTLVGYYFESSGGISVILIWLYPFLIGYLSGKETDKLSILIGRVNSTYTTLLCIILTVILFHLFNIFGLILASPLFALAMRNVYRGTTHHKVINNLGSHSMYMWLTHSFFCYYYTPELIYSVKYTPAILILLIFTSYIVSVLLTYIEVMIRDSYTKLKKSLSAVN</sequence>
<dbReference type="GO" id="GO:0009246">
    <property type="term" value="P:enterobacterial common antigen biosynthetic process"/>
    <property type="evidence" value="ECO:0007669"/>
    <property type="project" value="TreeGrafter"/>
</dbReference>
<evidence type="ECO:0000256" key="2">
    <source>
        <dbReference type="ARBA" id="ARBA00007400"/>
    </source>
</evidence>
<organism evidence="9 10">
    <name type="scientific">Yersinia rohdei</name>
    <dbReference type="NCBI Taxonomy" id="29485"/>
    <lineage>
        <taxon>Bacteria</taxon>
        <taxon>Pseudomonadati</taxon>
        <taxon>Pseudomonadota</taxon>
        <taxon>Gammaproteobacteria</taxon>
        <taxon>Enterobacterales</taxon>
        <taxon>Yersiniaceae</taxon>
        <taxon>Yersinia</taxon>
    </lineage>
</organism>
<evidence type="ECO:0000256" key="7">
    <source>
        <dbReference type="SAM" id="Phobius"/>
    </source>
</evidence>
<keyword evidence="9" id="KW-0808">Transferase</keyword>
<dbReference type="RefSeq" id="WP_050534571.1">
    <property type="nucleotide sequence ID" value="NZ_CTKE01000003.1"/>
</dbReference>
<dbReference type="GO" id="GO:0005886">
    <property type="term" value="C:plasma membrane"/>
    <property type="evidence" value="ECO:0007669"/>
    <property type="project" value="UniProtKB-SubCell"/>
</dbReference>
<dbReference type="Proteomes" id="UP000042054">
    <property type="component" value="Unassembled WGS sequence"/>
</dbReference>
<feature type="transmembrane region" description="Helical" evidence="7">
    <location>
        <begin position="12"/>
        <end position="31"/>
    </location>
</feature>
<dbReference type="OrthoDB" id="9807022at2"/>
<feature type="transmembrane region" description="Helical" evidence="7">
    <location>
        <begin position="257"/>
        <end position="280"/>
    </location>
</feature>
<keyword evidence="4 7" id="KW-0812">Transmembrane</keyword>
<feature type="transmembrane region" description="Helical" evidence="7">
    <location>
        <begin position="89"/>
        <end position="108"/>
    </location>
</feature>
<dbReference type="STRING" id="29485.CH64_808"/>
<keyword evidence="9" id="KW-0012">Acyltransferase</keyword>
<feature type="domain" description="Acyltransferase 3" evidence="8">
    <location>
        <begin position="9"/>
        <end position="309"/>
    </location>
</feature>
<comment type="similarity">
    <text evidence="2">Belongs to the acyltransferase 3 family.</text>
</comment>
<dbReference type="PANTHER" id="PTHR40074:SF2">
    <property type="entry name" value="O-ACETYLTRANSFERASE WECH"/>
    <property type="match status" value="1"/>
</dbReference>
<feature type="transmembrane region" description="Helical" evidence="7">
    <location>
        <begin position="214"/>
        <end position="245"/>
    </location>
</feature>
<keyword evidence="3" id="KW-1003">Cell membrane</keyword>
<gene>
    <name evidence="9" type="ORF">ERS008555_00613</name>
</gene>